<protein>
    <submittedName>
        <fullName evidence="2">Uncharacterized protein</fullName>
    </submittedName>
</protein>
<gene>
    <name evidence="2" type="ORF">DQ384_05185</name>
</gene>
<proteinExistence type="predicted"/>
<dbReference type="AlphaFoldDB" id="A0A367FNI9"/>
<reference evidence="2 3" key="1">
    <citation type="submission" date="2018-06" db="EMBL/GenBank/DDBJ databases">
        <title>Sphaerisporangium craniellae sp. nov., isolated from a marine sponge in the South China Sea.</title>
        <authorList>
            <person name="Li L."/>
        </authorList>
    </citation>
    <scope>NUCLEOTIDE SEQUENCE [LARGE SCALE GENOMIC DNA]</scope>
    <source>
        <strain evidence="2 3">CCTCC AA 208026</strain>
    </source>
</reference>
<dbReference type="EMBL" id="QOIL01000003">
    <property type="protein sequence ID" value="RCG31938.1"/>
    <property type="molecule type" value="Genomic_DNA"/>
</dbReference>
<evidence type="ECO:0000313" key="2">
    <source>
        <dbReference type="EMBL" id="RCG31938.1"/>
    </source>
</evidence>
<keyword evidence="3" id="KW-1185">Reference proteome</keyword>
<sequence length="78" mass="8913">MPCESRPFQRNRGRPPIARRPGLILTPALGRAPSWQQTPLELLENGLYDRFQQLLVVPYEPPDMAAVARMRAEREASE</sequence>
<name>A0A367FNI9_9ACTN</name>
<evidence type="ECO:0000256" key="1">
    <source>
        <dbReference type="SAM" id="MobiDB-lite"/>
    </source>
</evidence>
<comment type="caution">
    <text evidence="2">The sequence shown here is derived from an EMBL/GenBank/DDBJ whole genome shotgun (WGS) entry which is preliminary data.</text>
</comment>
<organism evidence="2 3">
    <name type="scientific">Sphaerisporangium album</name>
    <dbReference type="NCBI Taxonomy" id="509200"/>
    <lineage>
        <taxon>Bacteria</taxon>
        <taxon>Bacillati</taxon>
        <taxon>Actinomycetota</taxon>
        <taxon>Actinomycetes</taxon>
        <taxon>Streptosporangiales</taxon>
        <taxon>Streptosporangiaceae</taxon>
        <taxon>Sphaerisporangium</taxon>
    </lineage>
</organism>
<feature type="region of interest" description="Disordered" evidence="1">
    <location>
        <begin position="1"/>
        <end position="21"/>
    </location>
</feature>
<evidence type="ECO:0000313" key="3">
    <source>
        <dbReference type="Proteomes" id="UP000253094"/>
    </source>
</evidence>
<accession>A0A367FNI9</accession>
<dbReference type="Proteomes" id="UP000253094">
    <property type="component" value="Unassembled WGS sequence"/>
</dbReference>